<reference evidence="9 10" key="1">
    <citation type="submission" date="2024-04" db="EMBL/GenBank/DDBJ databases">
        <authorList>
            <consortium name="Genoscope - CEA"/>
            <person name="William W."/>
        </authorList>
    </citation>
    <scope>NUCLEOTIDE SEQUENCE [LARGE SCALE GENOMIC DNA]</scope>
</reference>
<dbReference type="PANTHER" id="PTHR13394:SF0">
    <property type="entry name" value="ORIGIN RECOGNITION COMPLEX SUBUNIT 6"/>
    <property type="match status" value="1"/>
</dbReference>
<evidence type="ECO:0000256" key="2">
    <source>
        <dbReference type="ARBA" id="ARBA00010840"/>
    </source>
</evidence>
<dbReference type="GO" id="GO:0005664">
    <property type="term" value="C:nuclear origin of replication recognition complex"/>
    <property type="evidence" value="ECO:0007669"/>
    <property type="project" value="InterPro"/>
</dbReference>
<evidence type="ECO:0000259" key="8">
    <source>
        <dbReference type="Pfam" id="PF21913"/>
    </source>
</evidence>
<dbReference type="InterPro" id="IPR008721">
    <property type="entry name" value="ORC6_cyclin_first"/>
</dbReference>
<feature type="region of interest" description="Disordered" evidence="6">
    <location>
        <begin position="208"/>
        <end position="231"/>
    </location>
</feature>
<organism evidence="9 10">
    <name type="scientific">Lymnaea stagnalis</name>
    <name type="common">Great pond snail</name>
    <name type="synonym">Helix stagnalis</name>
    <dbReference type="NCBI Taxonomy" id="6523"/>
    <lineage>
        <taxon>Eukaryota</taxon>
        <taxon>Metazoa</taxon>
        <taxon>Spiralia</taxon>
        <taxon>Lophotrochozoa</taxon>
        <taxon>Mollusca</taxon>
        <taxon>Gastropoda</taxon>
        <taxon>Heterobranchia</taxon>
        <taxon>Euthyneura</taxon>
        <taxon>Panpulmonata</taxon>
        <taxon>Hygrophila</taxon>
        <taxon>Lymnaeoidea</taxon>
        <taxon>Lymnaeidae</taxon>
        <taxon>Lymnaea</taxon>
    </lineage>
</organism>
<comment type="similarity">
    <text evidence="2">Belongs to the ORC6 family.</text>
</comment>
<dbReference type="GO" id="GO:0006270">
    <property type="term" value="P:DNA replication initiation"/>
    <property type="evidence" value="ECO:0007669"/>
    <property type="project" value="TreeGrafter"/>
</dbReference>
<evidence type="ECO:0000256" key="4">
    <source>
        <dbReference type="ARBA" id="ARBA00023125"/>
    </source>
</evidence>
<dbReference type="EMBL" id="CAXITT010000653">
    <property type="protein sequence ID" value="CAL1544862.1"/>
    <property type="molecule type" value="Genomic_DNA"/>
</dbReference>
<comment type="caution">
    <text evidence="9">The sequence shown here is derived from an EMBL/GenBank/DDBJ whole genome shotgun (WGS) entry which is preliminary data.</text>
</comment>
<comment type="subcellular location">
    <subcellularLocation>
        <location evidence="1">Nucleus</location>
    </subcellularLocation>
</comment>
<dbReference type="Pfam" id="PF21913">
    <property type="entry name" value="ORC6_2nd"/>
    <property type="match status" value="1"/>
</dbReference>
<gene>
    <name evidence="9" type="ORF">GSLYS_00018345001</name>
</gene>
<dbReference type="InterPro" id="IPR020529">
    <property type="entry name" value="ORC6_met/pln"/>
</dbReference>
<evidence type="ECO:0008006" key="11">
    <source>
        <dbReference type="Google" id="ProtNLM"/>
    </source>
</evidence>
<dbReference type="PANTHER" id="PTHR13394">
    <property type="entry name" value="ORIGIN RECOGNITION COMPLEX SUBUNIT 6"/>
    <property type="match status" value="1"/>
</dbReference>
<evidence type="ECO:0000256" key="5">
    <source>
        <dbReference type="ARBA" id="ARBA00023242"/>
    </source>
</evidence>
<evidence type="ECO:0000313" key="9">
    <source>
        <dbReference type="EMBL" id="CAL1544862.1"/>
    </source>
</evidence>
<dbReference type="Gene3D" id="1.10.472.10">
    <property type="entry name" value="Cyclin-like"/>
    <property type="match status" value="1"/>
</dbReference>
<protein>
    <recommendedName>
        <fullName evidence="11">Origin recognition complex subunit 6</fullName>
    </recommendedName>
</protein>
<evidence type="ECO:0000259" key="7">
    <source>
        <dbReference type="Pfam" id="PF05460"/>
    </source>
</evidence>
<dbReference type="Pfam" id="PF05460">
    <property type="entry name" value="ORC6"/>
    <property type="match status" value="1"/>
</dbReference>
<sequence>MSNSNSILATICEKLGVEKRVKIKAAELNELLEARAATSLSALKLTGSCKFVVCVDLASKIYGCTLNQVDVVRLSSMNKRSYCEAAKVIASILELEDRVTLRELAIQYGCSGIVNLANNIIQRYTRDQCSDVDFYSPMFLCAALIVASRAQKIKMNVGKLRERSGIKKATLDKLINEMEKYVEPDPDSKKQTPTKKRGLMEAIEAQIENLDGHSKKTRSDASNGEGSECGLVSKSDYEEWKKKILAKAQSASS</sequence>
<dbReference type="Proteomes" id="UP001497497">
    <property type="component" value="Unassembled WGS sequence"/>
</dbReference>
<evidence type="ECO:0000256" key="1">
    <source>
        <dbReference type="ARBA" id="ARBA00004123"/>
    </source>
</evidence>
<dbReference type="AlphaFoldDB" id="A0AAV2IE32"/>
<evidence type="ECO:0000313" key="10">
    <source>
        <dbReference type="Proteomes" id="UP001497497"/>
    </source>
</evidence>
<evidence type="ECO:0000256" key="6">
    <source>
        <dbReference type="SAM" id="MobiDB-lite"/>
    </source>
</evidence>
<keyword evidence="5" id="KW-0539">Nucleus</keyword>
<keyword evidence="3" id="KW-0235">DNA replication</keyword>
<dbReference type="InterPro" id="IPR054113">
    <property type="entry name" value="ORC6_cyclin-like_2nd"/>
</dbReference>
<dbReference type="GO" id="GO:0003677">
    <property type="term" value="F:DNA binding"/>
    <property type="evidence" value="ECO:0007669"/>
    <property type="project" value="UniProtKB-KW"/>
</dbReference>
<feature type="domain" description="ORC6 first cyclin-like" evidence="7">
    <location>
        <begin position="14"/>
        <end position="93"/>
    </location>
</feature>
<proteinExistence type="inferred from homology"/>
<name>A0AAV2IE32_LYMST</name>
<keyword evidence="10" id="KW-1185">Reference proteome</keyword>
<feature type="domain" description="ORC6 second cyclin-like" evidence="8">
    <location>
        <begin position="99"/>
        <end position="181"/>
    </location>
</feature>
<feature type="compositionally biased region" description="Basic and acidic residues" evidence="6">
    <location>
        <begin position="210"/>
        <end position="219"/>
    </location>
</feature>
<keyword evidence="4" id="KW-0238">DNA-binding</keyword>
<accession>A0AAV2IE32</accession>
<evidence type="ECO:0000256" key="3">
    <source>
        <dbReference type="ARBA" id="ARBA00022705"/>
    </source>
</evidence>
<dbReference type="CDD" id="cd11583">
    <property type="entry name" value="Orc6_mid"/>
    <property type="match status" value="1"/>
</dbReference>